<protein>
    <recommendedName>
        <fullName evidence="1">LUD domain-containing protein</fullName>
    </recommendedName>
</protein>
<evidence type="ECO:0000259" key="1">
    <source>
        <dbReference type="Pfam" id="PF02589"/>
    </source>
</evidence>
<evidence type="ECO:0000313" key="2">
    <source>
        <dbReference type="EMBL" id="GIF19643.1"/>
    </source>
</evidence>
<name>A0A919NJI4_9ACTN</name>
<organism evidence="2 3">
    <name type="scientific">Paractinoplanes tereljensis</name>
    <dbReference type="NCBI Taxonomy" id="571912"/>
    <lineage>
        <taxon>Bacteria</taxon>
        <taxon>Bacillati</taxon>
        <taxon>Actinomycetota</taxon>
        <taxon>Actinomycetes</taxon>
        <taxon>Micromonosporales</taxon>
        <taxon>Micromonosporaceae</taxon>
        <taxon>Paractinoplanes</taxon>
    </lineage>
</organism>
<dbReference type="SUPFAM" id="SSF100950">
    <property type="entry name" value="NagB/RpiA/CoA transferase-like"/>
    <property type="match status" value="1"/>
</dbReference>
<dbReference type="EMBL" id="BOMY01000016">
    <property type="protein sequence ID" value="GIF19643.1"/>
    <property type="molecule type" value="Genomic_DNA"/>
</dbReference>
<sequence length="254" mass="25835">MVAEPMSSKNIILDRIRAALASGAESPEIPRDYRRGPAEVDLDLLVERLVDYKAVVHRLNPEKSGIEPVIGGGVEGSGPQAGVADARPLDGVEAEGAAGGGSGGERAASAGAAAVRAAIADILGAGTVVVPPGLPLEWLPDGVVGLVDDGLSAERIAAADGVVTAAAVAVVETGTIVLDASPDQGRRIISLLPDLHICVLRADQVVASVPEAVARLDPTRPLTWISGPSATSDIELNRVEGVHGPRNLHVILTG</sequence>
<keyword evidence="3" id="KW-1185">Reference proteome</keyword>
<dbReference type="PANTHER" id="PTHR43682:SF1">
    <property type="entry name" value="LACTATE UTILIZATION PROTEIN C"/>
    <property type="match status" value="1"/>
</dbReference>
<feature type="domain" description="LUD" evidence="1">
    <location>
        <begin position="154"/>
        <end position="252"/>
    </location>
</feature>
<proteinExistence type="predicted"/>
<reference evidence="2" key="1">
    <citation type="submission" date="2021-01" db="EMBL/GenBank/DDBJ databases">
        <title>Whole genome shotgun sequence of Actinoplanes tereljensis NBRC 105297.</title>
        <authorList>
            <person name="Komaki H."/>
            <person name="Tamura T."/>
        </authorList>
    </citation>
    <scope>NUCLEOTIDE SEQUENCE</scope>
    <source>
        <strain evidence="2">NBRC 105297</strain>
    </source>
</reference>
<dbReference type="InterPro" id="IPR024185">
    <property type="entry name" value="FTHF_cligase-like_sf"/>
</dbReference>
<evidence type="ECO:0000313" key="3">
    <source>
        <dbReference type="Proteomes" id="UP000623608"/>
    </source>
</evidence>
<gene>
    <name evidence="2" type="ORF">Ate02nite_23730</name>
</gene>
<dbReference type="Pfam" id="PF02589">
    <property type="entry name" value="LUD_dom"/>
    <property type="match status" value="1"/>
</dbReference>
<dbReference type="InterPro" id="IPR037171">
    <property type="entry name" value="NagB/RpiA_transferase-like"/>
</dbReference>
<accession>A0A919NJI4</accession>
<dbReference type="InterPro" id="IPR003741">
    <property type="entry name" value="LUD_dom"/>
</dbReference>
<dbReference type="PANTHER" id="PTHR43682">
    <property type="entry name" value="LACTATE UTILIZATION PROTEIN C"/>
    <property type="match status" value="1"/>
</dbReference>
<dbReference type="AlphaFoldDB" id="A0A919NJI4"/>
<comment type="caution">
    <text evidence="2">The sequence shown here is derived from an EMBL/GenBank/DDBJ whole genome shotgun (WGS) entry which is preliminary data.</text>
</comment>
<dbReference type="Proteomes" id="UP000623608">
    <property type="component" value="Unassembled WGS sequence"/>
</dbReference>
<dbReference type="Gene3D" id="3.40.50.10420">
    <property type="entry name" value="NagB/RpiA/CoA transferase-like"/>
    <property type="match status" value="1"/>
</dbReference>